<evidence type="ECO:0000313" key="2">
    <source>
        <dbReference type="Proteomes" id="UP001153334"/>
    </source>
</evidence>
<dbReference type="EMBL" id="JAPESX010000168">
    <property type="protein sequence ID" value="KAJ8122820.1"/>
    <property type="molecule type" value="Genomic_DNA"/>
</dbReference>
<reference evidence="1" key="1">
    <citation type="submission" date="2022-11" db="EMBL/GenBank/DDBJ databases">
        <title>Genome Sequence of Nemania bipapillata.</title>
        <authorList>
            <person name="Buettner E."/>
        </authorList>
    </citation>
    <scope>NUCLEOTIDE SEQUENCE</scope>
    <source>
        <strain evidence="1">CP14</strain>
    </source>
</reference>
<proteinExistence type="predicted"/>
<comment type="caution">
    <text evidence="1">The sequence shown here is derived from an EMBL/GenBank/DDBJ whole genome shotgun (WGS) entry which is preliminary data.</text>
</comment>
<name>A0ACC2J5V8_9PEZI</name>
<protein>
    <submittedName>
        <fullName evidence="1">Uncharacterized protein</fullName>
    </submittedName>
</protein>
<accession>A0ACC2J5V8</accession>
<dbReference type="Proteomes" id="UP001153334">
    <property type="component" value="Unassembled WGS sequence"/>
</dbReference>
<sequence>MLTQGPAVLNPTAIALCLISMAAQQAIIRRPLAITYLISMGSSLLALVISGIALIFEQSFQSYVEGGRSATGTTFTTTDGPLAYAVTLALGFQLAACVVGFYTCIGGKYQCEGGIRLEDVNLESGIGEDRSTIDARSSVDEKRPS</sequence>
<keyword evidence="2" id="KW-1185">Reference proteome</keyword>
<gene>
    <name evidence="1" type="ORF">ONZ43_g1081</name>
</gene>
<organism evidence="1 2">
    <name type="scientific">Nemania bipapillata</name>
    <dbReference type="NCBI Taxonomy" id="110536"/>
    <lineage>
        <taxon>Eukaryota</taxon>
        <taxon>Fungi</taxon>
        <taxon>Dikarya</taxon>
        <taxon>Ascomycota</taxon>
        <taxon>Pezizomycotina</taxon>
        <taxon>Sordariomycetes</taxon>
        <taxon>Xylariomycetidae</taxon>
        <taxon>Xylariales</taxon>
        <taxon>Xylariaceae</taxon>
        <taxon>Nemania</taxon>
    </lineage>
</organism>
<evidence type="ECO:0000313" key="1">
    <source>
        <dbReference type="EMBL" id="KAJ8122820.1"/>
    </source>
</evidence>